<dbReference type="EMBL" id="JANJYJ010000001">
    <property type="protein sequence ID" value="KAK3232363.1"/>
    <property type="molecule type" value="Genomic_DNA"/>
</dbReference>
<sequence>MLRSRWTRDSREIEEALAVFKTTKAKSLQGVESVSEKLLFLSAKKLWRSCHNYLSGRKSCSNQCRFTEEKFCWLFQKSLGCWLDSTIK</sequence>
<organism evidence="1 2">
    <name type="scientific">Dipteronia sinensis</name>
    <dbReference type="NCBI Taxonomy" id="43782"/>
    <lineage>
        <taxon>Eukaryota</taxon>
        <taxon>Viridiplantae</taxon>
        <taxon>Streptophyta</taxon>
        <taxon>Embryophyta</taxon>
        <taxon>Tracheophyta</taxon>
        <taxon>Spermatophyta</taxon>
        <taxon>Magnoliopsida</taxon>
        <taxon>eudicotyledons</taxon>
        <taxon>Gunneridae</taxon>
        <taxon>Pentapetalae</taxon>
        <taxon>rosids</taxon>
        <taxon>malvids</taxon>
        <taxon>Sapindales</taxon>
        <taxon>Sapindaceae</taxon>
        <taxon>Hippocastanoideae</taxon>
        <taxon>Acereae</taxon>
        <taxon>Dipteronia</taxon>
    </lineage>
</organism>
<evidence type="ECO:0000313" key="1">
    <source>
        <dbReference type="EMBL" id="KAK3232363.1"/>
    </source>
</evidence>
<comment type="caution">
    <text evidence="1">The sequence shown here is derived from an EMBL/GenBank/DDBJ whole genome shotgun (WGS) entry which is preliminary data.</text>
</comment>
<gene>
    <name evidence="1" type="ORF">Dsin_004244</name>
</gene>
<evidence type="ECO:0000313" key="2">
    <source>
        <dbReference type="Proteomes" id="UP001281410"/>
    </source>
</evidence>
<dbReference type="Proteomes" id="UP001281410">
    <property type="component" value="Unassembled WGS sequence"/>
</dbReference>
<dbReference type="AlphaFoldDB" id="A0AAE0B977"/>
<protein>
    <submittedName>
        <fullName evidence="1">Uncharacterized protein</fullName>
    </submittedName>
</protein>
<accession>A0AAE0B977</accession>
<reference evidence="1" key="1">
    <citation type="journal article" date="2023" name="Plant J.">
        <title>Genome sequences and population genomics provide insights into the demographic history, inbreeding, and mutation load of two 'living fossil' tree species of Dipteronia.</title>
        <authorList>
            <person name="Feng Y."/>
            <person name="Comes H.P."/>
            <person name="Chen J."/>
            <person name="Zhu S."/>
            <person name="Lu R."/>
            <person name="Zhang X."/>
            <person name="Li P."/>
            <person name="Qiu J."/>
            <person name="Olsen K.M."/>
            <person name="Qiu Y."/>
        </authorList>
    </citation>
    <scope>NUCLEOTIDE SEQUENCE</scope>
    <source>
        <strain evidence="1">NBL</strain>
    </source>
</reference>
<keyword evidence="2" id="KW-1185">Reference proteome</keyword>
<proteinExistence type="predicted"/>
<name>A0AAE0B977_9ROSI</name>